<organism evidence="3 4">
    <name type="scientific">Dyadobacter flavalbus</name>
    <dbReference type="NCBI Taxonomy" id="2579942"/>
    <lineage>
        <taxon>Bacteria</taxon>
        <taxon>Pseudomonadati</taxon>
        <taxon>Bacteroidota</taxon>
        <taxon>Cytophagia</taxon>
        <taxon>Cytophagales</taxon>
        <taxon>Spirosomataceae</taxon>
        <taxon>Dyadobacter</taxon>
    </lineage>
</organism>
<proteinExistence type="predicted"/>
<keyword evidence="4" id="KW-1185">Reference proteome</keyword>
<dbReference type="OrthoDB" id="944031at2"/>
<evidence type="ECO:0000256" key="2">
    <source>
        <dbReference type="SAM" id="Phobius"/>
    </source>
</evidence>
<feature type="region of interest" description="Disordered" evidence="1">
    <location>
        <begin position="90"/>
        <end position="154"/>
    </location>
</feature>
<feature type="region of interest" description="Disordered" evidence="1">
    <location>
        <begin position="43"/>
        <end position="65"/>
    </location>
</feature>
<dbReference type="EMBL" id="VBSN01000029">
    <property type="protein sequence ID" value="KAA6439922.1"/>
    <property type="molecule type" value="Genomic_DNA"/>
</dbReference>
<accession>A0A5M8R109</accession>
<evidence type="ECO:0000313" key="4">
    <source>
        <dbReference type="Proteomes" id="UP000323994"/>
    </source>
</evidence>
<dbReference type="AlphaFoldDB" id="A0A5M8R109"/>
<comment type="caution">
    <text evidence="3">The sequence shown here is derived from an EMBL/GenBank/DDBJ whole genome shotgun (WGS) entry which is preliminary data.</text>
</comment>
<evidence type="ECO:0000256" key="1">
    <source>
        <dbReference type="SAM" id="MobiDB-lite"/>
    </source>
</evidence>
<dbReference type="RefSeq" id="WP_139011953.1">
    <property type="nucleotide sequence ID" value="NZ_VBSN01000029.1"/>
</dbReference>
<feature type="transmembrane region" description="Helical" evidence="2">
    <location>
        <begin position="6"/>
        <end position="29"/>
    </location>
</feature>
<dbReference type="Proteomes" id="UP000323994">
    <property type="component" value="Unassembled WGS sequence"/>
</dbReference>
<keyword evidence="2" id="KW-1133">Transmembrane helix</keyword>
<keyword evidence="2" id="KW-0812">Transmembrane</keyword>
<keyword evidence="2" id="KW-0472">Membrane</keyword>
<sequence length="259" mass="28825">MLAIVISNSIYIILCFVLFIGYVFAYTSLNGLLSKNQNKLSEKPKAESFNSLKGGRGGSISEADRRNIEMAKNGGHEENNEGFMFDENARIGGSLPAQPLEEPVSETVADPEKKKLLMDQQLPNTSDNKSEVSKEPDGEENVGETNHSDEDEDEDCGIVAVIHNEDDEDEHQPASIEDVFIGDMSTDDLILHSLLKTQMLESEEIRIALTQECIQVNDTVNKLEADTGNRIDIIVSKLLTSRERVVFNLFPQFQYEQAA</sequence>
<reference evidence="3 4" key="1">
    <citation type="submission" date="2019-05" db="EMBL/GenBank/DDBJ databases">
        <authorList>
            <person name="Qu J.-H."/>
        </authorList>
    </citation>
    <scope>NUCLEOTIDE SEQUENCE [LARGE SCALE GENOMIC DNA]</scope>
    <source>
        <strain evidence="3 4">NS28</strain>
    </source>
</reference>
<gene>
    <name evidence="3" type="ORF">FEM33_10165</name>
</gene>
<evidence type="ECO:0000313" key="3">
    <source>
        <dbReference type="EMBL" id="KAA6439922.1"/>
    </source>
</evidence>
<name>A0A5M8R109_9BACT</name>
<protein>
    <submittedName>
        <fullName evidence="3">Uncharacterized protein</fullName>
    </submittedName>
</protein>